<dbReference type="Proteomes" id="UP000628775">
    <property type="component" value="Unassembled WGS sequence"/>
</dbReference>
<dbReference type="RefSeq" id="WP_188688027.1">
    <property type="nucleotide sequence ID" value="NZ_BMIR01000001.1"/>
</dbReference>
<organism evidence="6 7">
    <name type="scientific">Pullulanibacillus camelliae</name>
    <dbReference type="NCBI Taxonomy" id="1707096"/>
    <lineage>
        <taxon>Bacteria</taxon>
        <taxon>Bacillati</taxon>
        <taxon>Bacillota</taxon>
        <taxon>Bacilli</taxon>
        <taxon>Bacillales</taxon>
        <taxon>Sporolactobacillaceae</taxon>
        <taxon>Pullulanibacillus</taxon>
    </lineage>
</organism>
<dbReference type="InterPro" id="IPR001261">
    <property type="entry name" value="ArgE/DapE_CS"/>
</dbReference>
<feature type="binding site" evidence="4">
    <location>
        <position position="285"/>
    </location>
    <ligand>
        <name>allantoate</name>
        <dbReference type="ChEBI" id="CHEBI:17536"/>
    </ligand>
</feature>
<dbReference type="Gene3D" id="3.30.70.360">
    <property type="match status" value="1"/>
</dbReference>
<comment type="cofactor">
    <cofactor evidence="3">
        <name>Zn(2+)</name>
        <dbReference type="ChEBI" id="CHEBI:29105"/>
    </cofactor>
    <text evidence="3">Binds 2 Zn(2+) ions per subunit.</text>
</comment>
<dbReference type="Gene3D" id="3.40.630.10">
    <property type="entry name" value="Zn peptidases"/>
    <property type="match status" value="1"/>
</dbReference>
<keyword evidence="3" id="KW-0479">Metal-binding</keyword>
<sequence>MNVGRIEKTLKEINQIGYSEKGMNRLAYTAEELQAKKLVMARCRQEKMHVRMDEAGNVIARREGRLPHLAPVGMGSHIDTVYDGGRFDGTVGIVAALEVVRRLNEKNIVTQRPIELMIFSAEESSRFGMATIGSKIMAGLIRADQLKHLTDRKGVTFKRAVEKVGLDISTMDKAIRTAPLHAFYEIHIEQGPILEKEKLPIGIVTTIAAPTRFRVTIKGKAAHSGTTPMHMRQDALMGAVEVAKKVEESARRMGEGTVATVGDLKVSPGAMNVIPGAAELLVDIRGQSKKQKQEVIHAILRKFEQLEMERRLEVAVDWLADNDPVLLNRTMITQLIGLCEQDHFSYKTMASGAGHDAMNMASLCPTGLIFIPCKDGLSHHKDEETKIESIEIAVRLLEKAVLQKSEDVHEGAYCKGGTAL</sequence>
<reference evidence="6" key="2">
    <citation type="submission" date="2020-09" db="EMBL/GenBank/DDBJ databases">
        <authorList>
            <person name="Sun Q."/>
            <person name="Zhou Y."/>
        </authorList>
    </citation>
    <scope>NUCLEOTIDE SEQUENCE</scope>
    <source>
        <strain evidence="6">CGMCC 1.15371</strain>
    </source>
</reference>
<feature type="binding site" evidence="3">
    <location>
        <position position="88"/>
    </location>
    <ligand>
        <name>Zn(2+)</name>
        <dbReference type="ChEBI" id="CHEBI:29105"/>
        <label>1</label>
    </ligand>
</feature>
<evidence type="ECO:0000313" key="7">
    <source>
        <dbReference type="Proteomes" id="UP000628775"/>
    </source>
</evidence>
<keyword evidence="7" id="KW-1185">Reference proteome</keyword>
<feature type="binding site" evidence="4">
    <location>
        <position position="212"/>
    </location>
    <ligand>
        <name>allantoate</name>
        <dbReference type="ChEBI" id="CHEBI:17536"/>
    </ligand>
</feature>
<evidence type="ECO:0000256" key="2">
    <source>
        <dbReference type="ARBA" id="ARBA00022801"/>
    </source>
</evidence>
<feature type="binding site" evidence="3">
    <location>
        <position position="187"/>
    </location>
    <ligand>
        <name>Zn(2+)</name>
        <dbReference type="ChEBI" id="CHEBI:29105"/>
        <label>1</label>
    </ligand>
</feature>
<dbReference type="PANTHER" id="PTHR32494:SF5">
    <property type="entry name" value="ALLANTOATE AMIDOHYDROLASE"/>
    <property type="match status" value="1"/>
</dbReference>
<comment type="similarity">
    <text evidence="1">Belongs to the peptidase M20 family.</text>
</comment>
<reference evidence="6" key="1">
    <citation type="journal article" date="2014" name="Int. J. Syst. Evol. Microbiol.">
        <title>Complete genome sequence of Corynebacterium casei LMG S-19264T (=DSM 44701T), isolated from a smear-ripened cheese.</title>
        <authorList>
            <consortium name="US DOE Joint Genome Institute (JGI-PGF)"/>
            <person name="Walter F."/>
            <person name="Albersmeier A."/>
            <person name="Kalinowski J."/>
            <person name="Ruckert C."/>
        </authorList>
    </citation>
    <scope>NUCLEOTIDE SEQUENCE</scope>
    <source>
        <strain evidence="6">CGMCC 1.15371</strain>
    </source>
</reference>
<proteinExistence type="inferred from homology"/>
<dbReference type="GO" id="GO:0016813">
    <property type="term" value="F:hydrolase activity, acting on carbon-nitrogen (but not peptide) bonds, in linear amidines"/>
    <property type="evidence" value="ECO:0007669"/>
    <property type="project" value="InterPro"/>
</dbReference>
<evidence type="ECO:0000256" key="4">
    <source>
        <dbReference type="PIRSR" id="PIRSR001235-2"/>
    </source>
</evidence>
<evidence type="ECO:0000313" key="6">
    <source>
        <dbReference type="EMBL" id="GGE27544.1"/>
    </source>
</evidence>
<dbReference type="InterPro" id="IPR002933">
    <property type="entry name" value="Peptidase_M20"/>
</dbReference>
<dbReference type="AlphaFoldDB" id="A0A8J2YBC0"/>
<dbReference type="PANTHER" id="PTHR32494">
    <property type="entry name" value="ALLANTOATE DEIMINASE-RELATED"/>
    <property type="match status" value="1"/>
</dbReference>
<feature type="binding site" evidence="3">
    <location>
        <position position="123"/>
    </location>
    <ligand>
        <name>Zn(2+)</name>
        <dbReference type="ChEBI" id="CHEBI:29105"/>
        <label>2</label>
    </ligand>
</feature>
<dbReference type="GO" id="GO:0046872">
    <property type="term" value="F:metal ion binding"/>
    <property type="evidence" value="ECO:0007669"/>
    <property type="project" value="UniProtKB-KW"/>
</dbReference>
<evidence type="ECO:0000256" key="3">
    <source>
        <dbReference type="PIRSR" id="PIRSR001235-1"/>
    </source>
</evidence>
<dbReference type="InterPro" id="IPR010158">
    <property type="entry name" value="Amidase_Cbmase"/>
</dbReference>
<evidence type="ECO:0000256" key="1">
    <source>
        <dbReference type="ARBA" id="ARBA00006153"/>
    </source>
</evidence>
<dbReference type="NCBIfam" id="TIGR01879">
    <property type="entry name" value="hydantase"/>
    <property type="match status" value="1"/>
</dbReference>
<dbReference type="NCBIfam" id="NF006771">
    <property type="entry name" value="PRK09290.1-5"/>
    <property type="match status" value="1"/>
</dbReference>
<dbReference type="EMBL" id="BMIR01000001">
    <property type="protein sequence ID" value="GGE27544.1"/>
    <property type="molecule type" value="Genomic_DNA"/>
</dbReference>
<name>A0A8J2YBC0_9BACL</name>
<dbReference type="SUPFAM" id="SSF53187">
    <property type="entry name" value="Zn-dependent exopeptidases"/>
    <property type="match status" value="1"/>
</dbReference>
<comment type="caution">
    <text evidence="6">The sequence shown here is derived from an EMBL/GenBank/DDBJ whole genome shotgun (WGS) entry which is preliminary data.</text>
</comment>
<dbReference type="CDD" id="cd03884">
    <property type="entry name" value="M20_bAS"/>
    <property type="match status" value="1"/>
</dbReference>
<feature type="binding site" evidence="3">
    <location>
        <position position="77"/>
    </location>
    <ligand>
        <name>Zn(2+)</name>
        <dbReference type="ChEBI" id="CHEBI:29105"/>
        <label>1</label>
    </ligand>
</feature>
<dbReference type="InterPro" id="IPR011650">
    <property type="entry name" value="Peptidase_M20_dimer"/>
</dbReference>
<feature type="domain" description="Peptidase M20 dimerisation" evidence="5">
    <location>
        <begin position="212"/>
        <end position="304"/>
    </location>
</feature>
<dbReference type="Pfam" id="PF07687">
    <property type="entry name" value="M20_dimer"/>
    <property type="match status" value="1"/>
</dbReference>
<feature type="binding site" evidence="3">
    <location>
        <position position="88"/>
    </location>
    <ligand>
        <name>Zn(2+)</name>
        <dbReference type="ChEBI" id="CHEBI:29105"/>
        <label>2</label>
    </ligand>
</feature>
<feature type="binding site" evidence="4">
    <location>
        <position position="272"/>
    </location>
    <ligand>
        <name>allantoate</name>
        <dbReference type="ChEBI" id="CHEBI:17536"/>
    </ligand>
</feature>
<gene>
    <name evidence="6" type="ORF">GCM10011391_02440</name>
</gene>
<dbReference type="PIRSF" id="PIRSF001235">
    <property type="entry name" value="Amidase_carbamoylase"/>
    <property type="match status" value="1"/>
</dbReference>
<dbReference type="InterPro" id="IPR036264">
    <property type="entry name" value="Bact_exopeptidase_dim_dom"/>
</dbReference>
<dbReference type="SUPFAM" id="SSF55031">
    <property type="entry name" value="Bacterial exopeptidase dimerisation domain"/>
    <property type="match status" value="1"/>
</dbReference>
<feature type="binding site" evidence="3">
    <location>
        <position position="379"/>
    </location>
    <ligand>
        <name>Zn(2+)</name>
        <dbReference type="ChEBI" id="CHEBI:29105"/>
        <label>2</label>
    </ligand>
</feature>
<dbReference type="Pfam" id="PF01546">
    <property type="entry name" value="Peptidase_M20"/>
    <property type="match status" value="1"/>
</dbReference>
<evidence type="ECO:0000259" key="5">
    <source>
        <dbReference type="Pfam" id="PF07687"/>
    </source>
</evidence>
<protein>
    <submittedName>
        <fullName evidence="6">Putative hydrolase</fullName>
    </submittedName>
</protein>
<keyword evidence="2 6" id="KW-0378">Hydrolase</keyword>
<accession>A0A8J2YBC0</accession>
<dbReference type="PROSITE" id="PS00758">
    <property type="entry name" value="ARGE_DAPE_CPG2_1"/>
    <property type="match status" value="1"/>
</dbReference>
<keyword evidence="3" id="KW-0862">Zinc</keyword>